<accession>A0A499VNB6</accession>
<dbReference type="EMBL" id="AP019621">
    <property type="protein sequence ID" value="BBJ50329.1"/>
    <property type="molecule type" value="Genomic_DNA"/>
</dbReference>
<protein>
    <recommendedName>
        <fullName evidence="3">Secreted protein</fullName>
    </recommendedName>
</protein>
<gene>
    <name evidence="2" type="ORF">SAVMC3_29580</name>
</gene>
<feature type="chain" id="PRO_5039215815" description="Secreted protein" evidence="1">
    <location>
        <begin position="26"/>
        <end position="362"/>
    </location>
</feature>
<evidence type="ECO:0008006" key="3">
    <source>
        <dbReference type="Google" id="ProtNLM"/>
    </source>
</evidence>
<organism evidence="2">
    <name type="scientific">Streptomyces avermitilis</name>
    <dbReference type="NCBI Taxonomy" id="33903"/>
    <lineage>
        <taxon>Bacteria</taxon>
        <taxon>Bacillati</taxon>
        <taxon>Actinomycetota</taxon>
        <taxon>Actinomycetes</taxon>
        <taxon>Kitasatosporales</taxon>
        <taxon>Streptomycetaceae</taxon>
        <taxon>Streptomyces</taxon>
    </lineage>
</organism>
<name>A0A499VNB6_STRAX</name>
<dbReference type="AlphaFoldDB" id="A0A499VNB6"/>
<feature type="signal peptide" evidence="1">
    <location>
        <begin position="1"/>
        <end position="25"/>
    </location>
</feature>
<keyword evidence="1" id="KW-0732">Signal</keyword>
<dbReference type="GeneID" id="41539621"/>
<evidence type="ECO:0000256" key="1">
    <source>
        <dbReference type="SAM" id="SignalP"/>
    </source>
</evidence>
<reference evidence="2" key="1">
    <citation type="submission" date="2019-04" db="EMBL/GenBank/DDBJ databases">
        <title>Draft genome sequences of Streptomyces avermitilis MC3.</title>
        <authorList>
            <person name="Komaki H."/>
            <person name="Tamura T."/>
            <person name="Hosoyama A."/>
        </authorList>
    </citation>
    <scope>NUCLEOTIDE SEQUENCE</scope>
    <source>
        <strain evidence="2">MC3</strain>
    </source>
</reference>
<dbReference type="RefSeq" id="WP_010983967.1">
    <property type="nucleotide sequence ID" value="NZ_BAABTN010000056.1"/>
</dbReference>
<sequence length="362" mass="38678">MNPRTRRLLTWSVAAAVVLSGGAWTAEPYVQDWAVARDVCDGAVSRDTVDQLIPEDTHLKESRGRQIEQLGTYTCVLTAKQGDHARDWDLLAMSAYTRRDDQDLAFFDSFPEYGSATHTVLPGGLPGFVDRFRDVVLQVPCPDLGKDAEGRARRLVSRVSFAEDALVGAGGTAYRAAVSFTNTASKRLGCGADPLTLTRTAAAAALADPGRSDDPRGVVLADAEKTPCAWVAGAGLPDGVDWRVSGEGSAAAPLASCHLDVPEEAGVTEAGGESIGLYAWYGDWSNRFVTRDSTHGGRSSMTATVRCDGEAANFSLDSSDGVRDLGLSEGVSEADERRLLRLFVADQMERHDGCVGEPKFSF</sequence>
<evidence type="ECO:0000313" key="2">
    <source>
        <dbReference type="EMBL" id="BBJ50329.1"/>
    </source>
</evidence>
<proteinExistence type="predicted"/>